<reference evidence="3" key="1">
    <citation type="submission" date="2020-10" db="EMBL/GenBank/DDBJ databases">
        <title>Whole-genome sequence of Luteibacter sp. EIF3.</title>
        <authorList>
            <person name="Friedrich I."/>
            <person name="Hertel R."/>
            <person name="Daniel R."/>
        </authorList>
    </citation>
    <scope>NUCLEOTIDE SEQUENCE</scope>
    <source>
        <strain evidence="3">EIF3</strain>
    </source>
</reference>
<evidence type="ECO:0000259" key="2">
    <source>
        <dbReference type="SMART" id="SM00867"/>
    </source>
</evidence>
<evidence type="ECO:0000313" key="4">
    <source>
        <dbReference type="Proteomes" id="UP001056681"/>
    </source>
</evidence>
<keyword evidence="1" id="KW-0732">Signal</keyword>
<dbReference type="SMART" id="SM00867">
    <property type="entry name" value="YceI"/>
    <property type="match status" value="1"/>
</dbReference>
<accession>A0ABY4T1D9</accession>
<protein>
    <submittedName>
        <fullName evidence="3">Polyisoprenoid-binding protein</fullName>
    </submittedName>
</protein>
<dbReference type="Proteomes" id="UP001056681">
    <property type="component" value="Chromosome"/>
</dbReference>
<dbReference type="SUPFAM" id="SSF101874">
    <property type="entry name" value="YceI-like"/>
    <property type="match status" value="1"/>
</dbReference>
<feature type="signal peptide" evidence="1">
    <location>
        <begin position="1"/>
        <end position="21"/>
    </location>
</feature>
<dbReference type="PANTHER" id="PTHR34406">
    <property type="entry name" value="PROTEIN YCEI"/>
    <property type="match status" value="1"/>
</dbReference>
<dbReference type="Gene3D" id="2.40.128.110">
    <property type="entry name" value="Lipid/polyisoprenoid-binding, YceI-like"/>
    <property type="match status" value="1"/>
</dbReference>
<proteinExistence type="predicted"/>
<evidence type="ECO:0000256" key="1">
    <source>
        <dbReference type="SAM" id="SignalP"/>
    </source>
</evidence>
<organism evidence="3 4">
    <name type="scientific">Luteibacter flocculans</name>
    <dbReference type="NCBI Taxonomy" id="2780091"/>
    <lineage>
        <taxon>Bacteria</taxon>
        <taxon>Pseudomonadati</taxon>
        <taxon>Pseudomonadota</taxon>
        <taxon>Gammaproteobacteria</taxon>
        <taxon>Lysobacterales</taxon>
        <taxon>Rhodanobacteraceae</taxon>
        <taxon>Luteibacter</taxon>
    </lineage>
</organism>
<dbReference type="EMBL" id="CP063231">
    <property type="protein sequence ID" value="URL58084.1"/>
    <property type="molecule type" value="Genomic_DNA"/>
</dbReference>
<sequence length="196" mass="20868">MRALRYVALAGLLAVAGTAAAAPVTYTLDPGHTMVLFSWNHFGFSNPTANLGQVEGTLVYDEKDPSKATVEATLPLSGLDSFVPKLDEHLKSADFLDAAKYPNVTFKSTKVTPAGKGKLKVVGDLTVHGVTKPVTLDVTLNKIGPHPMMKVQTVGFDATTTIKRSDFGVGAYVPNVSDEIKVRITTEAHDASAEKK</sequence>
<dbReference type="Pfam" id="PF04264">
    <property type="entry name" value="YceI"/>
    <property type="match status" value="1"/>
</dbReference>
<dbReference type="PANTHER" id="PTHR34406:SF1">
    <property type="entry name" value="PROTEIN YCEI"/>
    <property type="match status" value="1"/>
</dbReference>
<feature type="chain" id="PRO_5046053935" evidence="1">
    <location>
        <begin position="22"/>
        <end position="196"/>
    </location>
</feature>
<dbReference type="InterPro" id="IPR007372">
    <property type="entry name" value="Lipid/polyisoprenoid-bd_YceI"/>
</dbReference>
<feature type="domain" description="Lipid/polyisoprenoid-binding YceI-like" evidence="2">
    <location>
        <begin position="25"/>
        <end position="189"/>
    </location>
</feature>
<keyword evidence="4" id="KW-1185">Reference proteome</keyword>
<evidence type="ECO:0000313" key="3">
    <source>
        <dbReference type="EMBL" id="URL58084.1"/>
    </source>
</evidence>
<dbReference type="RefSeq" id="WP_072323728.1">
    <property type="nucleotide sequence ID" value="NZ_CP063231.1"/>
</dbReference>
<gene>
    <name evidence="3" type="ORF">IM816_16010</name>
</gene>
<dbReference type="InterPro" id="IPR036761">
    <property type="entry name" value="TTHA0802/YceI-like_sf"/>
</dbReference>
<name>A0ABY4T1D9_9GAMM</name>